<reference evidence="1 2" key="1">
    <citation type="journal article" date="2019" name="Vet. Microbiol.">
        <title>Development of multi locus sequence typing (MLST) of Rodentibacter pneumotropicus.</title>
        <authorList>
            <person name="Adhikary S."/>
            <person name="Bisgaard M."/>
            <person name="Boot R."/>
            <person name="Benga L."/>
            <person name="Nicklas W."/>
            <person name="Christensen H."/>
        </authorList>
    </citation>
    <scope>NUCLEOTIDE SEQUENCE [LARGE SCALE GENOMIC DNA]</scope>
    <source>
        <strain evidence="1 2">Ac84</strain>
    </source>
</reference>
<protein>
    <submittedName>
        <fullName evidence="1">Uncharacterized protein</fullName>
    </submittedName>
</protein>
<evidence type="ECO:0000313" key="1">
    <source>
        <dbReference type="EMBL" id="THA08729.1"/>
    </source>
</evidence>
<evidence type="ECO:0000313" key="2">
    <source>
        <dbReference type="Proteomes" id="UP000306758"/>
    </source>
</evidence>
<dbReference type="EMBL" id="QXNI01000040">
    <property type="protein sequence ID" value="THA08729.1"/>
    <property type="molecule type" value="Genomic_DNA"/>
</dbReference>
<dbReference type="RefSeq" id="WP_136123674.1">
    <property type="nucleotide sequence ID" value="NZ_QXNI01000040.1"/>
</dbReference>
<accession>A0A4S2PXR6</accession>
<dbReference type="AlphaFoldDB" id="A0A4S2PXR6"/>
<proteinExistence type="predicted"/>
<comment type="caution">
    <text evidence="1">The sequence shown here is derived from an EMBL/GenBank/DDBJ whole genome shotgun (WGS) entry which is preliminary data.</text>
</comment>
<gene>
    <name evidence="1" type="ORF">D3M78_07275</name>
</gene>
<organism evidence="1 2">
    <name type="scientific">Rodentibacter pneumotropicus</name>
    <dbReference type="NCBI Taxonomy" id="758"/>
    <lineage>
        <taxon>Bacteria</taxon>
        <taxon>Pseudomonadati</taxon>
        <taxon>Pseudomonadota</taxon>
        <taxon>Gammaproteobacteria</taxon>
        <taxon>Pasteurellales</taxon>
        <taxon>Pasteurellaceae</taxon>
        <taxon>Rodentibacter</taxon>
    </lineage>
</organism>
<sequence>MSVSIGVDRNFMRFFPFIGGLSRDEYKVKLMENDSVTPDILERELSIYDYIEKRYSNVLKLAREEDVLFEFVIDQCKLLKDLNIVLGETDGAVVEKIFARLDKLQKEEENRIKNEILCKRQKKMKRKLKAKNRRK</sequence>
<name>A0A4S2PXR6_9PAST</name>
<dbReference type="Proteomes" id="UP000306758">
    <property type="component" value="Unassembled WGS sequence"/>
</dbReference>